<dbReference type="SUPFAM" id="SSF53098">
    <property type="entry name" value="Ribonuclease H-like"/>
    <property type="match status" value="1"/>
</dbReference>
<feature type="domain" description="Reverse transcriptase" evidence="1">
    <location>
        <begin position="139"/>
        <end position="421"/>
    </location>
</feature>
<evidence type="ECO:0000313" key="2">
    <source>
        <dbReference type="EMBL" id="KAL0016440.1"/>
    </source>
</evidence>
<dbReference type="Pfam" id="PF13456">
    <property type="entry name" value="RVT_3"/>
    <property type="match status" value="1"/>
</dbReference>
<gene>
    <name evidence="2" type="ORF">SO802_003509</name>
</gene>
<dbReference type="CDD" id="cd01650">
    <property type="entry name" value="RT_nLTR_like"/>
    <property type="match status" value="1"/>
</dbReference>
<dbReference type="InterPro" id="IPR044730">
    <property type="entry name" value="RNase_H-like_dom_plant"/>
</dbReference>
<dbReference type="GO" id="GO:0004523">
    <property type="term" value="F:RNA-DNA hybrid ribonuclease activity"/>
    <property type="evidence" value="ECO:0007669"/>
    <property type="project" value="InterPro"/>
</dbReference>
<dbReference type="InterPro" id="IPR043502">
    <property type="entry name" value="DNA/RNA_pol_sf"/>
</dbReference>
<dbReference type="PANTHER" id="PTHR46890">
    <property type="entry name" value="NON-LTR RETROLELEMENT REVERSE TRANSCRIPTASE-LIKE PROTEIN-RELATED"/>
    <property type="match status" value="1"/>
</dbReference>
<proteinExistence type="predicted"/>
<dbReference type="GO" id="GO:0003676">
    <property type="term" value="F:nucleic acid binding"/>
    <property type="evidence" value="ECO:0007669"/>
    <property type="project" value="InterPro"/>
</dbReference>
<dbReference type="SUPFAM" id="SSF56672">
    <property type="entry name" value="DNA/RNA polymerases"/>
    <property type="match status" value="1"/>
</dbReference>
<dbReference type="PROSITE" id="PS50878">
    <property type="entry name" value="RT_POL"/>
    <property type="match status" value="1"/>
</dbReference>
<protein>
    <recommendedName>
        <fullName evidence="1">Reverse transcriptase domain-containing protein</fullName>
    </recommendedName>
</protein>
<dbReference type="InterPro" id="IPR012337">
    <property type="entry name" value="RNaseH-like_sf"/>
</dbReference>
<accession>A0AAW2E0A7</accession>
<dbReference type="PANTHER" id="PTHR46890:SF48">
    <property type="entry name" value="RNA-DIRECTED DNA POLYMERASE"/>
    <property type="match status" value="1"/>
</dbReference>
<comment type="caution">
    <text evidence="2">The sequence shown here is derived from an EMBL/GenBank/DDBJ whole genome shotgun (WGS) entry which is preliminary data.</text>
</comment>
<dbReference type="CDD" id="cd06222">
    <property type="entry name" value="RNase_H_like"/>
    <property type="match status" value="1"/>
</dbReference>
<evidence type="ECO:0000259" key="1">
    <source>
        <dbReference type="PROSITE" id="PS50878"/>
    </source>
</evidence>
<dbReference type="InterPro" id="IPR052343">
    <property type="entry name" value="Retrotransposon-Effector_Assoc"/>
</dbReference>
<reference evidence="2 3" key="1">
    <citation type="submission" date="2024-01" db="EMBL/GenBank/DDBJ databases">
        <title>A telomere-to-telomere, gap-free genome of sweet tea (Lithocarpus litseifolius).</title>
        <authorList>
            <person name="Zhou J."/>
        </authorList>
    </citation>
    <scope>NUCLEOTIDE SEQUENCE [LARGE SCALE GENOMIC DNA]</scope>
    <source>
        <strain evidence="2">Zhou-2022a</strain>
        <tissue evidence="2">Leaf</tissue>
    </source>
</reference>
<evidence type="ECO:0000313" key="3">
    <source>
        <dbReference type="Proteomes" id="UP001459277"/>
    </source>
</evidence>
<organism evidence="2 3">
    <name type="scientific">Lithocarpus litseifolius</name>
    <dbReference type="NCBI Taxonomy" id="425828"/>
    <lineage>
        <taxon>Eukaryota</taxon>
        <taxon>Viridiplantae</taxon>
        <taxon>Streptophyta</taxon>
        <taxon>Embryophyta</taxon>
        <taxon>Tracheophyta</taxon>
        <taxon>Spermatophyta</taxon>
        <taxon>Magnoliopsida</taxon>
        <taxon>eudicotyledons</taxon>
        <taxon>Gunneridae</taxon>
        <taxon>Pentapetalae</taxon>
        <taxon>rosids</taxon>
        <taxon>fabids</taxon>
        <taxon>Fagales</taxon>
        <taxon>Fagaceae</taxon>
        <taxon>Lithocarpus</taxon>
    </lineage>
</organism>
<dbReference type="Gene3D" id="3.30.420.10">
    <property type="entry name" value="Ribonuclease H-like superfamily/Ribonuclease H"/>
    <property type="match status" value="1"/>
</dbReference>
<sequence length="925" mass="104314">MWQQRSRVLWLQNGDKNTEFFHTTASQRQRKNRIGGLMDEGGVWHEEKGATEKLILEYFSAIFSSDEPVNFDASMEAVDKRVTPEMNKELLEEFKAVEVWRALQQMHPAKSPGPDGMSLIFYQKYWDIVGPSVSNCVVKVLNSGVMPKGINDTYICLIPKTKNPQKITEYSPISLCNVIYKLISKVVANRLKKILNAVINEAQSAFVLGRLITDNVMVAFETMHSIAKKRKGKEGLMAIKLDISKAYDRVEWAYLESIMRKLGFNEKWISLIMMCVTTVSYSVLINGEPRGNITPSRGLRQGDPISPYLFVLCAEGLSAMIRQKEAVGLIKGVVVSRQAPLTSYLFFADDSIFFCRATMEECKQVALVLDTYEKESGQKLNKDKTSLFFSKNTSGEIQNFVKETFGAQIVQQHERYLGLPPMVGRGKKKAFNRIKDQVGRKIASWKGRLLSNAGREILIKAVAQATPTYTMNCFKLPDSLCSEINSMVGGFWWGRKEKERKITWEGARWCVGDGRSIKIWDDRWLPLTKSGRVVSPRPSPEANEKVEGLIVRDRAEWNVEKVRSFFLPHEAEAVLSIPISPMNPRDSQVWAKTANGLFSVKSAYKVAVKYLSDTNDSDASPDCSDNSKMAAIWKMIWSLKDRCDLCEESESSGHILWGCHIAREAWNEKSLKLDCPSRSPREFIEVVWWLMETPGEKNWEEFAIMAWLLWNNRNYVRHGGSCKSGKSIAWEASKYETEVRDSLPIQGKAAPTTSRTKHWVPPLPGKYKVNIDAAVFKEQGCCGVGVVIRNDKGQLMGAMSKRVEFPWGALEAEAKAAKMGVCLAWDLGLKDIEVEGDSLLVAQALKGSTPPALPILKIVEGVKRYLRKFSSWTVVHTRRINNVAAHLLAKSARNVSDCVIWVEDTPPFIEMQILKDVISMDIGPN</sequence>
<dbReference type="InterPro" id="IPR002156">
    <property type="entry name" value="RNaseH_domain"/>
</dbReference>
<dbReference type="Pfam" id="PF00078">
    <property type="entry name" value="RVT_1"/>
    <property type="match status" value="1"/>
</dbReference>
<dbReference type="AlphaFoldDB" id="A0AAW2E0A7"/>
<dbReference type="EMBL" id="JAZDWU010000001">
    <property type="protein sequence ID" value="KAL0016440.1"/>
    <property type="molecule type" value="Genomic_DNA"/>
</dbReference>
<name>A0AAW2E0A7_9ROSI</name>
<dbReference type="InterPro" id="IPR036397">
    <property type="entry name" value="RNaseH_sf"/>
</dbReference>
<dbReference type="InterPro" id="IPR000477">
    <property type="entry name" value="RT_dom"/>
</dbReference>
<keyword evidence="3" id="KW-1185">Reference proteome</keyword>
<dbReference type="Proteomes" id="UP001459277">
    <property type="component" value="Unassembled WGS sequence"/>
</dbReference>